<dbReference type="GO" id="GO:0006598">
    <property type="term" value="P:polyamine catabolic process"/>
    <property type="evidence" value="ECO:0007669"/>
    <property type="project" value="TreeGrafter"/>
</dbReference>
<comment type="cofactor">
    <cofactor evidence="1">
        <name>Mg(2+)</name>
        <dbReference type="ChEBI" id="CHEBI:18420"/>
    </cofactor>
</comment>
<proteinExistence type="inferred from homology"/>
<dbReference type="PANTHER" id="PTHR43785">
    <property type="entry name" value="GAMMA-GLUTAMYLPUTRESCINE SYNTHETASE"/>
    <property type="match status" value="1"/>
</dbReference>
<comment type="similarity">
    <text evidence="4 5">Belongs to the glutamine synthetase family.</text>
</comment>
<dbReference type="Pfam" id="PF00120">
    <property type="entry name" value="Gln-synt_C"/>
    <property type="match status" value="1"/>
</dbReference>
<dbReference type="InterPro" id="IPR036651">
    <property type="entry name" value="Gln_synt_N_sf"/>
</dbReference>
<dbReference type="EMBL" id="LWCR01000034">
    <property type="protein sequence ID" value="OAN26622.1"/>
    <property type="molecule type" value="Genomic_DNA"/>
</dbReference>
<organism evidence="7 8">
    <name type="scientific">Pseudomonas oryzihabitans</name>
    <dbReference type="NCBI Taxonomy" id="47885"/>
    <lineage>
        <taxon>Bacteria</taxon>
        <taxon>Pseudomonadati</taxon>
        <taxon>Pseudomonadota</taxon>
        <taxon>Gammaproteobacteria</taxon>
        <taxon>Pseudomonadales</taxon>
        <taxon>Pseudomonadaceae</taxon>
        <taxon>Pseudomonas</taxon>
    </lineage>
</organism>
<dbReference type="SMART" id="SM01230">
    <property type="entry name" value="Gln-synt_C"/>
    <property type="match status" value="1"/>
</dbReference>
<dbReference type="SUPFAM" id="SSF54368">
    <property type="entry name" value="Glutamine synthetase, N-terminal domain"/>
    <property type="match status" value="1"/>
</dbReference>
<dbReference type="InterPro" id="IPR008146">
    <property type="entry name" value="Gln_synth_cat_dom"/>
</dbReference>
<accession>A0A178LCT4</accession>
<keyword evidence="2" id="KW-0436">Ligase</keyword>
<dbReference type="RefSeq" id="WP_017640165.1">
    <property type="nucleotide sequence ID" value="NZ_LWCR01000034.1"/>
</dbReference>
<dbReference type="Proteomes" id="UP000078356">
    <property type="component" value="Unassembled WGS sequence"/>
</dbReference>
<comment type="caution">
    <text evidence="7">The sequence shown here is derived from an EMBL/GenBank/DDBJ whole genome shotgun (WGS) entry which is preliminary data.</text>
</comment>
<reference evidence="7 8" key="1">
    <citation type="submission" date="2016-04" db="EMBL/GenBank/DDBJ databases">
        <title>Draft Genome Sequences of Staphylococcus capitis Strain H36, S. capitis Strain H65, S. cohnii Strain H62, S. hominis Strain H69, Mycobacterium iranicum Strain H39, Plantibacter sp. Strain H53, Pseudomonas oryzihabitans Strain H72, and Microbacterium sp. Strain H83, isolated from residential settings.</title>
        <authorList>
            <person name="Lymperopoulou D."/>
            <person name="Adams R.I."/>
            <person name="Lindow S."/>
            <person name="Coil D.A."/>
            <person name="Jospin G."/>
            <person name="Eisen J.A."/>
        </authorList>
    </citation>
    <scope>NUCLEOTIDE SEQUENCE [LARGE SCALE GENOMIC DNA]</scope>
    <source>
        <strain evidence="7 8">H72</strain>
    </source>
</reference>
<dbReference type="Gene3D" id="3.30.590.10">
    <property type="entry name" value="Glutamine synthetase/guanido kinase, catalytic domain"/>
    <property type="match status" value="1"/>
</dbReference>
<evidence type="ECO:0000313" key="7">
    <source>
        <dbReference type="EMBL" id="OAN26622.1"/>
    </source>
</evidence>
<evidence type="ECO:0000256" key="4">
    <source>
        <dbReference type="PROSITE-ProRule" id="PRU01331"/>
    </source>
</evidence>
<evidence type="ECO:0000259" key="6">
    <source>
        <dbReference type="PROSITE" id="PS51987"/>
    </source>
</evidence>
<evidence type="ECO:0000256" key="2">
    <source>
        <dbReference type="ARBA" id="ARBA00022598"/>
    </source>
</evidence>
<dbReference type="GO" id="GO:0006542">
    <property type="term" value="P:glutamine biosynthetic process"/>
    <property type="evidence" value="ECO:0007669"/>
    <property type="project" value="InterPro"/>
</dbReference>
<evidence type="ECO:0000256" key="1">
    <source>
        <dbReference type="ARBA" id="ARBA00001946"/>
    </source>
</evidence>
<sequence>MNFADAQEARDFLAAHPEVRSIELMLIDANGVPRGKLLHRDELLAIYEEGRPLPSSILALTLQGEDVEATGLVWEVADVDCWTYPLPGSLTLQPWRSTPTGQVQVSMHPTQGLPATPADPRHALVRVIERLQADGFQPVMAVELEFYLLDRTRDAQGRPQPALQMNGVRPGSPQVYGVYELEQLQPFLDDLYAACEVQGLPVRTAISEYAPGQLELTLLHRFDALQAIDEGIRYKRLVKGVANRHGLQACFMAKPFGDQAGSGLHLHVSLADAEGNNLYASEDPQGTPLLRHSIGGMQHRMLDALAIFCPNANSYRRFQANSYAPLAKSWGVNNRSVSLRVPGGPASSRHIEHRICGADANPYLAAAAILAAIHEGIRDERDPGPAIVGNGYEQATDLLPTDWLTALQALERSAWIKETLGERFIEVYLAIKRAEYRQFMAEVGEQDWRWYLTHA</sequence>
<dbReference type="AlphaFoldDB" id="A0A178LCT4"/>
<gene>
    <name evidence="7" type="ORF">A4V15_05545</name>
</gene>
<dbReference type="PROSITE" id="PS51987">
    <property type="entry name" value="GS_CATALYTIC"/>
    <property type="match status" value="1"/>
</dbReference>
<dbReference type="PANTHER" id="PTHR43785:SF12">
    <property type="entry name" value="TYPE-1 GLUTAMINE SYNTHETASE 2"/>
    <property type="match status" value="1"/>
</dbReference>
<dbReference type="GO" id="GO:0004356">
    <property type="term" value="F:glutamine synthetase activity"/>
    <property type="evidence" value="ECO:0007669"/>
    <property type="project" value="InterPro"/>
</dbReference>
<keyword evidence="3" id="KW-0460">Magnesium</keyword>
<feature type="domain" description="GS catalytic" evidence="6">
    <location>
        <begin position="120"/>
        <end position="455"/>
    </location>
</feature>
<dbReference type="OrthoDB" id="9789509at2"/>
<name>A0A178LCT4_9PSED</name>
<dbReference type="InterPro" id="IPR014746">
    <property type="entry name" value="Gln_synth/guanido_kin_cat_dom"/>
</dbReference>
<dbReference type="InterPro" id="IPR027303">
    <property type="entry name" value="Gln_synth_gly_rich_site"/>
</dbReference>
<evidence type="ECO:0000313" key="8">
    <source>
        <dbReference type="Proteomes" id="UP000078356"/>
    </source>
</evidence>
<evidence type="ECO:0000256" key="3">
    <source>
        <dbReference type="ARBA" id="ARBA00022842"/>
    </source>
</evidence>
<protein>
    <submittedName>
        <fullName evidence="7">Glutamine synthetase</fullName>
    </submittedName>
</protein>
<evidence type="ECO:0000256" key="5">
    <source>
        <dbReference type="RuleBase" id="RU000384"/>
    </source>
</evidence>
<dbReference type="PROSITE" id="PS00181">
    <property type="entry name" value="GLNA_ATP"/>
    <property type="match status" value="1"/>
</dbReference>
<dbReference type="SUPFAM" id="SSF55931">
    <property type="entry name" value="Glutamine synthetase/guanido kinase"/>
    <property type="match status" value="1"/>
</dbReference>